<keyword evidence="2" id="KW-1133">Transmembrane helix</keyword>
<evidence type="ECO:0000256" key="1">
    <source>
        <dbReference type="SAM" id="MobiDB-lite"/>
    </source>
</evidence>
<comment type="caution">
    <text evidence="4">The sequence shown here is derived from an EMBL/GenBank/DDBJ whole genome shotgun (WGS) entry which is preliminary data.</text>
</comment>
<reference evidence="4" key="1">
    <citation type="submission" date="2018-12" db="EMBL/GenBank/DDBJ databases">
        <authorList>
            <person name="Syme R.A."/>
            <person name="Farfan-Caceres L."/>
            <person name="Lichtenzveig J."/>
        </authorList>
    </citation>
    <scope>NUCLEOTIDE SEQUENCE</scope>
    <source>
        <strain evidence="4">Al4</strain>
    </source>
</reference>
<dbReference type="Proteomes" id="UP000651452">
    <property type="component" value="Unassembled WGS sequence"/>
</dbReference>
<evidence type="ECO:0000313" key="4">
    <source>
        <dbReference type="EMBL" id="KAF9696381.1"/>
    </source>
</evidence>
<dbReference type="EMBL" id="RZGK01000009">
    <property type="protein sequence ID" value="KAF9696381.1"/>
    <property type="molecule type" value="Genomic_DNA"/>
</dbReference>
<gene>
    <name evidence="4" type="ORF">EKO04_005354</name>
</gene>
<evidence type="ECO:0000256" key="2">
    <source>
        <dbReference type="SAM" id="Phobius"/>
    </source>
</evidence>
<dbReference type="AlphaFoldDB" id="A0A8H7MDJ8"/>
<protein>
    <submittedName>
        <fullName evidence="4">Uncharacterized protein</fullName>
    </submittedName>
</protein>
<evidence type="ECO:0000256" key="3">
    <source>
        <dbReference type="SAM" id="SignalP"/>
    </source>
</evidence>
<accession>A0A8H7MDJ8</accession>
<reference evidence="4" key="2">
    <citation type="submission" date="2020-09" db="EMBL/GenBank/DDBJ databases">
        <title>Reference genome assembly for Australian Ascochyta lentis isolate Al4.</title>
        <authorList>
            <person name="Lee R.C."/>
            <person name="Farfan-Caceres L.M."/>
            <person name="Debler J.W."/>
            <person name="Williams A.H."/>
            <person name="Henares B.M."/>
        </authorList>
    </citation>
    <scope>NUCLEOTIDE SEQUENCE</scope>
    <source>
        <strain evidence="4">Al4</strain>
    </source>
</reference>
<proteinExistence type="predicted"/>
<organism evidence="4 5">
    <name type="scientific">Ascochyta lentis</name>
    <dbReference type="NCBI Taxonomy" id="205686"/>
    <lineage>
        <taxon>Eukaryota</taxon>
        <taxon>Fungi</taxon>
        <taxon>Dikarya</taxon>
        <taxon>Ascomycota</taxon>
        <taxon>Pezizomycotina</taxon>
        <taxon>Dothideomycetes</taxon>
        <taxon>Pleosporomycetidae</taxon>
        <taxon>Pleosporales</taxon>
        <taxon>Pleosporineae</taxon>
        <taxon>Didymellaceae</taxon>
        <taxon>Ascochyta</taxon>
    </lineage>
</organism>
<keyword evidence="2" id="KW-0472">Membrane</keyword>
<evidence type="ECO:0000313" key="5">
    <source>
        <dbReference type="Proteomes" id="UP000651452"/>
    </source>
</evidence>
<feature type="compositionally biased region" description="Polar residues" evidence="1">
    <location>
        <begin position="74"/>
        <end position="89"/>
    </location>
</feature>
<keyword evidence="2" id="KW-0812">Transmembrane</keyword>
<feature type="chain" id="PRO_5034931283" evidence="3">
    <location>
        <begin position="21"/>
        <end position="252"/>
    </location>
</feature>
<feature type="region of interest" description="Disordered" evidence="1">
    <location>
        <begin position="74"/>
        <end position="93"/>
    </location>
</feature>
<feature type="signal peptide" evidence="3">
    <location>
        <begin position="1"/>
        <end position="20"/>
    </location>
</feature>
<feature type="transmembrane region" description="Helical" evidence="2">
    <location>
        <begin position="39"/>
        <end position="59"/>
    </location>
</feature>
<name>A0A8H7MDJ8_9PLEO</name>
<sequence>MISTHSLVLQLLVIFRTISASPLPHHYKHAKRTTRSQDVGSGFAIAICVLILAGVFYYLGMHHERTRLWISARNPSSPPKCTQNDTTTSESHKIKTRISCPLAVSSSAPIRPYDSPVEAPTQSLRYYELPIKEVHEMGLPSPRKHLPRASWLSLDRKPWWVKYPDDEEQRGSARTSRSKSMRSWFRSDRSMNHVQEEVPSLSPVQTEVVRLGAGSVKEDEKGRKSDGSTLMDWSGLDYMRKIYVGRKSRVGL</sequence>
<dbReference type="OrthoDB" id="3771823at2759"/>
<keyword evidence="3" id="KW-0732">Signal</keyword>
<keyword evidence="5" id="KW-1185">Reference proteome</keyword>